<proteinExistence type="predicted"/>
<dbReference type="OrthoDB" id="513552at2"/>
<gene>
    <name evidence="2" type="ORF">AAW00_09730</name>
</gene>
<dbReference type="EMBL" id="LBHB01000002">
    <property type="protein sequence ID" value="KLE34488.1"/>
    <property type="molecule type" value="Genomic_DNA"/>
</dbReference>
<evidence type="ECO:0008006" key="4">
    <source>
        <dbReference type="Google" id="ProtNLM"/>
    </source>
</evidence>
<keyword evidence="1" id="KW-0472">Membrane</keyword>
<dbReference type="PANTHER" id="PTHR35519">
    <property type="entry name" value="MEMBRANE PROTEINS"/>
    <property type="match status" value="1"/>
</dbReference>
<dbReference type="PANTHER" id="PTHR35519:SF2">
    <property type="entry name" value="PH DOMAIN PROTEIN"/>
    <property type="match status" value="1"/>
</dbReference>
<dbReference type="InterPro" id="IPR025187">
    <property type="entry name" value="DUF4112"/>
</dbReference>
<keyword evidence="3" id="KW-1185">Reference proteome</keyword>
<dbReference type="Proteomes" id="UP000053464">
    <property type="component" value="Unassembled WGS sequence"/>
</dbReference>
<reference evidence="2 3" key="1">
    <citation type="submission" date="2015-04" db="EMBL/GenBank/DDBJ databases">
        <title>The draft genome sequence of Erythrobacter luteus KA37.</title>
        <authorList>
            <person name="Zhuang L."/>
            <person name="Liu Y."/>
            <person name="Shao Z."/>
        </authorList>
    </citation>
    <scope>NUCLEOTIDE SEQUENCE [LARGE SCALE GENOMIC DNA]</scope>
    <source>
        <strain evidence="2 3">KA37</strain>
    </source>
</reference>
<protein>
    <recommendedName>
        <fullName evidence="4">DUF4112 domain-containing protein</fullName>
    </recommendedName>
</protein>
<dbReference type="Pfam" id="PF13430">
    <property type="entry name" value="DUF4112"/>
    <property type="match status" value="1"/>
</dbReference>
<name>A0A0G9MYY2_9SPHN</name>
<keyword evidence="1" id="KW-1133">Transmembrane helix</keyword>
<evidence type="ECO:0000313" key="2">
    <source>
        <dbReference type="EMBL" id="KLE34488.1"/>
    </source>
</evidence>
<comment type="caution">
    <text evidence="2">The sequence shown here is derived from an EMBL/GenBank/DDBJ whole genome shotgun (WGS) entry which is preliminary data.</text>
</comment>
<dbReference type="PATRIC" id="fig|1581420.6.peg.1996"/>
<sequence length="143" mass="15736">MDQPDPLKAARPQPLGLDLPLGRDAAAVRRRIEAMEHVLERSFTIPGLGRPVGLDAVFGLIPVAGDAIAMAMGAWIVWEARNLGLPKWKLLRMAGNVAFDSAVGAVPVVGDVFDFMFRSNTKNLKIVKKHLDRHHPETRVIEQ</sequence>
<organism evidence="2 3">
    <name type="scientific">Aurantiacibacter luteus</name>
    <dbReference type="NCBI Taxonomy" id="1581420"/>
    <lineage>
        <taxon>Bacteria</taxon>
        <taxon>Pseudomonadati</taxon>
        <taxon>Pseudomonadota</taxon>
        <taxon>Alphaproteobacteria</taxon>
        <taxon>Sphingomonadales</taxon>
        <taxon>Erythrobacteraceae</taxon>
        <taxon>Aurantiacibacter</taxon>
    </lineage>
</organism>
<keyword evidence="1" id="KW-0812">Transmembrane</keyword>
<feature type="transmembrane region" description="Helical" evidence="1">
    <location>
        <begin position="56"/>
        <end position="78"/>
    </location>
</feature>
<dbReference type="STRING" id="1581420.AAW00_09730"/>
<dbReference type="AlphaFoldDB" id="A0A0G9MYY2"/>
<accession>A0A0G9MYY2</accession>
<evidence type="ECO:0000313" key="3">
    <source>
        <dbReference type="Proteomes" id="UP000053464"/>
    </source>
</evidence>
<evidence type="ECO:0000256" key="1">
    <source>
        <dbReference type="SAM" id="Phobius"/>
    </source>
</evidence>
<dbReference type="RefSeq" id="WP_047004135.1">
    <property type="nucleotide sequence ID" value="NZ_LBHB01000002.1"/>
</dbReference>